<protein>
    <recommendedName>
        <fullName evidence="4">BTB domain-containing protein</fullName>
    </recommendedName>
</protein>
<organism evidence="2 3">
    <name type="scientific">Saitozyma podzolica</name>
    <dbReference type="NCBI Taxonomy" id="1890683"/>
    <lineage>
        <taxon>Eukaryota</taxon>
        <taxon>Fungi</taxon>
        <taxon>Dikarya</taxon>
        <taxon>Basidiomycota</taxon>
        <taxon>Agaricomycotina</taxon>
        <taxon>Tremellomycetes</taxon>
        <taxon>Tremellales</taxon>
        <taxon>Trimorphomycetaceae</taxon>
        <taxon>Saitozyma</taxon>
    </lineage>
</organism>
<dbReference type="Proteomes" id="UP000279259">
    <property type="component" value="Unassembled WGS sequence"/>
</dbReference>
<name>A0A427Y2R7_9TREE</name>
<evidence type="ECO:0000256" key="1">
    <source>
        <dbReference type="SAM" id="MobiDB-lite"/>
    </source>
</evidence>
<reference evidence="2 3" key="1">
    <citation type="submission" date="2018-11" db="EMBL/GenBank/DDBJ databases">
        <title>Genome sequence of Saitozyma podzolica DSM 27192.</title>
        <authorList>
            <person name="Aliyu H."/>
            <person name="Gorte O."/>
            <person name="Ochsenreither K."/>
        </authorList>
    </citation>
    <scope>NUCLEOTIDE SEQUENCE [LARGE SCALE GENOMIC DNA]</scope>
    <source>
        <strain evidence="2 3">DSM 27192</strain>
    </source>
</reference>
<evidence type="ECO:0008006" key="4">
    <source>
        <dbReference type="Google" id="ProtNLM"/>
    </source>
</evidence>
<sequence length="256" mass="28285">MSDSAASRSVPAKRQRRESDTPAQEAKVIHENYTHGKLEIISSDGVIFKVDPIYLGQVFRDMIDLSKDAADPIELTDDENEKASIVARFLDALHGKPIIEAGCKLATLLKVIALSDKYDCASLQHHLQQEFHSKLLSKTYSSYHAFIVLCKLGDVEGCAAAIRVGGLGVWTRPTSSPEAPSDNSRALHEVLLKVGWVDPASWPFNDVLKVDLRFYYALIRAFKVAEVTLPLTNPQLEKIAEEFCRLLGKHTAASPS</sequence>
<proteinExistence type="predicted"/>
<feature type="region of interest" description="Disordered" evidence="1">
    <location>
        <begin position="1"/>
        <end position="24"/>
    </location>
</feature>
<evidence type="ECO:0000313" key="2">
    <source>
        <dbReference type="EMBL" id="RSH85323.1"/>
    </source>
</evidence>
<dbReference type="AlphaFoldDB" id="A0A427Y2R7"/>
<comment type="caution">
    <text evidence="2">The sequence shown here is derived from an EMBL/GenBank/DDBJ whole genome shotgun (WGS) entry which is preliminary data.</text>
</comment>
<gene>
    <name evidence="2" type="ORF">EHS25_005130</name>
</gene>
<evidence type="ECO:0000313" key="3">
    <source>
        <dbReference type="Proteomes" id="UP000279259"/>
    </source>
</evidence>
<dbReference type="STRING" id="1890683.A0A427Y2R7"/>
<accession>A0A427Y2R7</accession>
<dbReference type="OrthoDB" id="2565103at2759"/>
<keyword evidence="3" id="KW-1185">Reference proteome</keyword>
<dbReference type="EMBL" id="RSCD01000021">
    <property type="protein sequence ID" value="RSH85323.1"/>
    <property type="molecule type" value="Genomic_DNA"/>
</dbReference>